<dbReference type="SUPFAM" id="SSF74650">
    <property type="entry name" value="Galactose mutarotase-like"/>
    <property type="match status" value="1"/>
</dbReference>
<gene>
    <name evidence="2" type="ORF">FDO65_16300</name>
</gene>
<evidence type="ECO:0000313" key="3">
    <source>
        <dbReference type="Proteomes" id="UP000306985"/>
    </source>
</evidence>
<dbReference type="Proteomes" id="UP000306985">
    <property type="component" value="Unassembled WGS sequence"/>
</dbReference>
<sequence>MSAPADPAPTLLTADADPLPGGPEWTISGGGYTAVISAVGATTRVLTHDGRDLVVPFDADRIRPVFRGATVAPWPNRIVDGRYTFGGVEYQAPINEVDRGHALHGLVSWVRWTAAEVTGDRLVLRHNLVPVPEYPFPLILELTCTVDADGFHSTLIAVNTGEGDAPYGCCPHPYLRAGSSPLDTWELTLPAATRLEVDERLAPEGTAAVDTVDADYRAGAVIGDRFIDHAFTDLTAGADGVVRVELRDPADGTGVALTWPDDWAPWVQIHTGDRPEPEHHRAGLAVEPMTCAPDAFNDPAGPPVIAAGERSVSRWTIAALG</sequence>
<reference evidence="2 3" key="1">
    <citation type="submission" date="2019-05" db="EMBL/GenBank/DDBJ databases">
        <title>Nakamurella sp. N5BH11, whole genome shotgun sequence.</title>
        <authorList>
            <person name="Tuo L."/>
        </authorList>
    </citation>
    <scope>NUCLEOTIDE SEQUENCE [LARGE SCALE GENOMIC DNA]</scope>
    <source>
        <strain evidence="2 3">N5BH11</strain>
    </source>
</reference>
<dbReference type="CDD" id="cd09022">
    <property type="entry name" value="Aldose_epim_Ec_YihR"/>
    <property type="match status" value="1"/>
</dbReference>
<accession>A0A4U6QCI4</accession>
<organism evidence="2 3">
    <name type="scientific">Nakamurella flava</name>
    <dbReference type="NCBI Taxonomy" id="2576308"/>
    <lineage>
        <taxon>Bacteria</taxon>
        <taxon>Bacillati</taxon>
        <taxon>Actinomycetota</taxon>
        <taxon>Actinomycetes</taxon>
        <taxon>Nakamurellales</taxon>
        <taxon>Nakamurellaceae</taxon>
        <taxon>Nakamurella</taxon>
    </lineage>
</organism>
<dbReference type="EMBL" id="SZZH01000004">
    <property type="protein sequence ID" value="TKV57708.1"/>
    <property type="molecule type" value="Genomic_DNA"/>
</dbReference>
<dbReference type="InterPro" id="IPR014718">
    <property type="entry name" value="GH-type_carb-bd"/>
</dbReference>
<dbReference type="Gene3D" id="2.70.98.10">
    <property type="match status" value="1"/>
</dbReference>
<proteinExistence type="predicted"/>
<dbReference type="RefSeq" id="WP_137450792.1">
    <property type="nucleotide sequence ID" value="NZ_SZZH01000004.1"/>
</dbReference>
<comment type="caution">
    <text evidence="2">The sequence shown here is derived from an EMBL/GenBank/DDBJ whole genome shotgun (WGS) entry which is preliminary data.</text>
</comment>
<protein>
    <submittedName>
        <fullName evidence="2">Galactose mutarotase</fullName>
    </submittedName>
</protein>
<dbReference type="Pfam" id="PF01263">
    <property type="entry name" value="Aldose_epim"/>
    <property type="match status" value="1"/>
</dbReference>
<dbReference type="InterPro" id="IPR037480">
    <property type="entry name" value="YihR-like"/>
</dbReference>
<keyword evidence="3" id="KW-1185">Reference proteome</keyword>
<evidence type="ECO:0000256" key="1">
    <source>
        <dbReference type="SAM" id="MobiDB-lite"/>
    </source>
</evidence>
<dbReference type="GO" id="GO:0016853">
    <property type="term" value="F:isomerase activity"/>
    <property type="evidence" value="ECO:0007669"/>
    <property type="project" value="InterPro"/>
</dbReference>
<dbReference type="InterPro" id="IPR011013">
    <property type="entry name" value="Gal_mutarotase_sf_dom"/>
</dbReference>
<feature type="compositionally biased region" description="Low complexity" evidence="1">
    <location>
        <begin position="1"/>
        <end position="19"/>
    </location>
</feature>
<name>A0A4U6QCI4_9ACTN</name>
<dbReference type="GO" id="GO:0005975">
    <property type="term" value="P:carbohydrate metabolic process"/>
    <property type="evidence" value="ECO:0007669"/>
    <property type="project" value="InterPro"/>
</dbReference>
<dbReference type="InterPro" id="IPR008183">
    <property type="entry name" value="Aldose_1/G6P_1-epimerase"/>
</dbReference>
<dbReference type="GO" id="GO:0030246">
    <property type="term" value="F:carbohydrate binding"/>
    <property type="evidence" value="ECO:0007669"/>
    <property type="project" value="InterPro"/>
</dbReference>
<dbReference type="OrthoDB" id="4739604at2"/>
<feature type="region of interest" description="Disordered" evidence="1">
    <location>
        <begin position="1"/>
        <end position="21"/>
    </location>
</feature>
<evidence type="ECO:0000313" key="2">
    <source>
        <dbReference type="EMBL" id="TKV57708.1"/>
    </source>
</evidence>
<dbReference type="AlphaFoldDB" id="A0A4U6QCI4"/>